<dbReference type="EMBL" id="CAJOBG010018767">
    <property type="protein sequence ID" value="CAF4316656.1"/>
    <property type="molecule type" value="Genomic_DNA"/>
</dbReference>
<dbReference type="Proteomes" id="UP000663866">
    <property type="component" value="Unassembled WGS sequence"/>
</dbReference>
<organism evidence="1 2">
    <name type="scientific">Rotaria magnacalcarata</name>
    <dbReference type="NCBI Taxonomy" id="392030"/>
    <lineage>
        <taxon>Eukaryota</taxon>
        <taxon>Metazoa</taxon>
        <taxon>Spiralia</taxon>
        <taxon>Gnathifera</taxon>
        <taxon>Rotifera</taxon>
        <taxon>Eurotatoria</taxon>
        <taxon>Bdelloidea</taxon>
        <taxon>Philodinida</taxon>
        <taxon>Philodinidae</taxon>
        <taxon>Rotaria</taxon>
    </lineage>
</organism>
<comment type="caution">
    <text evidence="1">The sequence shown here is derived from an EMBL/GenBank/DDBJ whole genome shotgun (WGS) entry which is preliminary data.</text>
</comment>
<proteinExistence type="predicted"/>
<reference evidence="1" key="1">
    <citation type="submission" date="2021-02" db="EMBL/GenBank/DDBJ databases">
        <authorList>
            <person name="Nowell W R."/>
        </authorList>
    </citation>
    <scope>NUCLEOTIDE SEQUENCE</scope>
</reference>
<protein>
    <submittedName>
        <fullName evidence="1">Uncharacterized protein</fullName>
    </submittedName>
</protein>
<gene>
    <name evidence="1" type="ORF">OVN521_LOCUS31835</name>
</gene>
<keyword evidence="2" id="KW-1185">Reference proteome</keyword>
<evidence type="ECO:0000313" key="2">
    <source>
        <dbReference type="Proteomes" id="UP000663866"/>
    </source>
</evidence>
<sequence>MDGRFTTNNHAVAPSFSPAINDALQECELSRSLFLAMSSETEVSTPTRSLVQRLRNIGLYINDAMRSSIRSIGHGGNMINSLKLGAMLTQEQREHLSHDLRGMQREMVTTYVACQAADNEMWRSIRQAVNEDPALCEDHLAIQCVDAIEEHRNRLQALPATVETLRERSSTLESMQSQLSLLEGQAERLNPNSPLKKLLQIFNKALEAFNHLLKGFIKCF</sequence>
<accession>A0A820IT51</accession>
<dbReference type="AlphaFoldDB" id="A0A820IT51"/>
<evidence type="ECO:0000313" key="1">
    <source>
        <dbReference type="EMBL" id="CAF4316656.1"/>
    </source>
</evidence>
<name>A0A820IT51_9BILA</name>